<evidence type="ECO:0000313" key="10">
    <source>
        <dbReference type="Proteomes" id="UP001207582"/>
    </source>
</evidence>
<organism evidence="9 10">
    <name type="scientific">Defluviimonas salinarum</name>
    <dbReference type="NCBI Taxonomy" id="2992147"/>
    <lineage>
        <taxon>Bacteria</taxon>
        <taxon>Pseudomonadati</taxon>
        <taxon>Pseudomonadota</taxon>
        <taxon>Alphaproteobacteria</taxon>
        <taxon>Rhodobacterales</taxon>
        <taxon>Paracoccaceae</taxon>
        <taxon>Albidovulum</taxon>
    </lineage>
</organism>
<comment type="caution">
    <text evidence="9">The sequence shown here is derived from an EMBL/GenBank/DDBJ whole genome shotgun (WGS) entry which is preliminary data.</text>
</comment>
<gene>
    <name evidence="9" type="ORF">OM960_21060</name>
</gene>
<dbReference type="PANTHER" id="PTHR21624:SF1">
    <property type="entry name" value="ALKYLGLYCEROL MONOOXYGENASE"/>
    <property type="match status" value="1"/>
</dbReference>
<evidence type="ECO:0000256" key="7">
    <source>
        <dbReference type="SAM" id="Phobius"/>
    </source>
</evidence>
<evidence type="ECO:0000256" key="2">
    <source>
        <dbReference type="ARBA" id="ARBA00022692"/>
    </source>
</evidence>
<accession>A0ABT3J9G9</accession>
<dbReference type="InterPro" id="IPR006694">
    <property type="entry name" value="Fatty_acid_hydroxylase"/>
</dbReference>
<feature type="transmembrane region" description="Helical" evidence="7">
    <location>
        <begin position="187"/>
        <end position="208"/>
    </location>
</feature>
<evidence type="ECO:0000259" key="8">
    <source>
        <dbReference type="Pfam" id="PF04116"/>
    </source>
</evidence>
<evidence type="ECO:0000256" key="5">
    <source>
        <dbReference type="ARBA" id="ARBA00023098"/>
    </source>
</evidence>
<feature type="domain" description="Fatty acid hydroxylase" evidence="8">
    <location>
        <begin position="137"/>
        <end position="285"/>
    </location>
</feature>
<evidence type="ECO:0000256" key="4">
    <source>
        <dbReference type="ARBA" id="ARBA00023002"/>
    </source>
</evidence>
<feature type="transmembrane region" description="Helical" evidence="7">
    <location>
        <begin position="214"/>
        <end position="234"/>
    </location>
</feature>
<comment type="subcellular location">
    <subcellularLocation>
        <location evidence="1">Endomembrane system</location>
        <topology evidence="1">Multi-pass membrane protein</topology>
    </subcellularLocation>
</comment>
<feature type="transmembrane region" description="Helical" evidence="7">
    <location>
        <begin position="29"/>
        <end position="45"/>
    </location>
</feature>
<keyword evidence="5" id="KW-0443">Lipid metabolism</keyword>
<keyword evidence="4" id="KW-0560">Oxidoreductase</keyword>
<evidence type="ECO:0000313" key="9">
    <source>
        <dbReference type="EMBL" id="MCW3784029.1"/>
    </source>
</evidence>
<proteinExistence type="predicted"/>
<dbReference type="InterPro" id="IPR051689">
    <property type="entry name" value="Sterol_desaturase/TMEM195"/>
</dbReference>
<sequence length="346" mass="39467">MDLVSEVLRSFVLHSWSVIRFPFDPANRIYFLYLATSALFAYAVFRRQARAGRTGKRASFLRFLFPAHVWSHPSAWLDLRYFFFHQLIGHFLLLGLGAASTSYAFEWFSGGVGIIDAATSSEAGGAAGLGMAVGFMFVATLVVDFVAYVIHYLQHKVPVLWQFHKVHHSAEVMHPLSNYREHPIDNLVYAAVIGGSYGLVAVAAYKLLGYIPTMPMLLGVPLLMLAFNLAGYNLRHSHVWLRWPGVWSKIFPSPAHHHVHHSCHPDHFDKNFAFMFPVWDVLFGTYVVPEDNRDVVFGIHDKKSAAEMNSCVKLYFVPFRDAWRLLKRRYGRRMVGALARVRVRNR</sequence>
<protein>
    <submittedName>
        <fullName evidence="9">Sterol desaturase family protein</fullName>
    </submittedName>
</protein>
<reference evidence="9 10" key="1">
    <citation type="submission" date="2022-10" db="EMBL/GenBank/DDBJ databases">
        <title>Defluviimonas sp. CAU 1641 isolated from mud.</title>
        <authorList>
            <person name="Kim W."/>
        </authorList>
    </citation>
    <scope>NUCLEOTIDE SEQUENCE [LARGE SCALE GENOMIC DNA]</scope>
    <source>
        <strain evidence="9 10">CAU 1641</strain>
    </source>
</reference>
<keyword evidence="2 7" id="KW-0812">Transmembrane</keyword>
<name>A0ABT3J9G9_9RHOB</name>
<evidence type="ECO:0000256" key="1">
    <source>
        <dbReference type="ARBA" id="ARBA00004127"/>
    </source>
</evidence>
<dbReference type="EMBL" id="JAPDOG010000029">
    <property type="protein sequence ID" value="MCW3784029.1"/>
    <property type="molecule type" value="Genomic_DNA"/>
</dbReference>
<evidence type="ECO:0000256" key="6">
    <source>
        <dbReference type="ARBA" id="ARBA00023136"/>
    </source>
</evidence>
<keyword evidence="10" id="KW-1185">Reference proteome</keyword>
<dbReference type="PANTHER" id="PTHR21624">
    <property type="entry name" value="STEROL DESATURASE-RELATED PROTEIN"/>
    <property type="match status" value="1"/>
</dbReference>
<evidence type="ECO:0000256" key="3">
    <source>
        <dbReference type="ARBA" id="ARBA00022989"/>
    </source>
</evidence>
<feature type="transmembrane region" description="Helical" evidence="7">
    <location>
        <begin position="125"/>
        <end position="150"/>
    </location>
</feature>
<dbReference type="Proteomes" id="UP001207582">
    <property type="component" value="Unassembled WGS sequence"/>
</dbReference>
<keyword evidence="6 7" id="KW-0472">Membrane</keyword>
<feature type="transmembrane region" description="Helical" evidence="7">
    <location>
        <begin position="87"/>
        <end position="105"/>
    </location>
</feature>
<keyword evidence="3 7" id="KW-1133">Transmembrane helix</keyword>
<dbReference type="Pfam" id="PF04116">
    <property type="entry name" value="FA_hydroxylase"/>
    <property type="match status" value="1"/>
</dbReference>